<name>A0A8S1TMX2_9CILI</name>
<reference evidence="2" key="1">
    <citation type="submission" date="2021-01" db="EMBL/GenBank/DDBJ databases">
        <authorList>
            <consortium name="Genoscope - CEA"/>
            <person name="William W."/>
        </authorList>
    </citation>
    <scope>NUCLEOTIDE SEQUENCE</scope>
</reference>
<feature type="region of interest" description="Disordered" evidence="1">
    <location>
        <begin position="54"/>
        <end position="78"/>
    </location>
</feature>
<feature type="compositionally biased region" description="Polar residues" evidence="1">
    <location>
        <begin position="62"/>
        <end position="78"/>
    </location>
</feature>
<dbReference type="OrthoDB" id="310370at2759"/>
<accession>A0A8S1TMX2</accession>
<dbReference type="Proteomes" id="UP000689195">
    <property type="component" value="Unassembled WGS sequence"/>
</dbReference>
<evidence type="ECO:0000313" key="3">
    <source>
        <dbReference type="Proteomes" id="UP000689195"/>
    </source>
</evidence>
<protein>
    <submittedName>
        <fullName evidence="2">Uncharacterized protein</fullName>
    </submittedName>
</protein>
<sequence>MGQSANCCKKQADSLSENYSEQIYAEYFGPKYAPQYQINTKFITHFQVYTNEEQQQRKEFQTDSTPNQTNQELPMNSIQQNEKYLNNINQILDSSLDLDSNNVNSSYENSINANRSILKKKDQQTSKHTKNVKFKNTDSKIKFSILDQKQLGQLLKRNHK</sequence>
<organism evidence="2 3">
    <name type="scientific">Paramecium pentaurelia</name>
    <dbReference type="NCBI Taxonomy" id="43138"/>
    <lineage>
        <taxon>Eukaryota</taxon>
        <taxon>Sar</taxon>
        <taxon>Alveolata</taxon>
        <taxon>Ciliophora</taxon>
        <taxon>Intramacronucleata</taxon>
        <taxon>Oligohymenophorea</taxon>
        <taxon>Peniculida</taxon>
        <taxon>Parameciidae</taxon>
        <taxon>Paramecium</taxon>
    </lineage>
</organism>
<gene>
    <name evidence="2" type="ORF">PPENT_87.1.T0240002</name>
</gene>
<dbReference type="AlphaFoldDB" id="A0A8S1TMX2"/>
<evidence type="ECO:0000313" key="2">
    <source>
        <dbReference type="EMBL" id="CAD8153047.1"/>
    </source>
</evidence>
<proteinExistence type="predicted"/>
<comment type="caution">
    <text evidence="2">The sequence shown here is derived from an EMBL/GenBank/DDBJ whole genome shotgun (WGS) entry which is preliminary data.</text>
</comment>
<evidence type="ECO:0000256" key="1">
    <source>
        <dbReference type="SAM" id="MobiDB-lite"/>
    </source>
</evidence>
<dbReference type="EMBL" id="CAJJDO010000024">
    <property type="protein sequence ID" value="CAD8153047.1"/>
    <property type="molecule type" value="Genomic_DNA"/>
</dbReference>
<keyword evidence="3" id="KW-1185">Reference proteome</keyword>